<dbReference type="Pfam" id="PF00012">
    <property type="entry name" value="HSP70"/>
    <property type="match status" value="1"/>
</dbReference>
<dbReference type="InterPro" id="IPR018181">
    <property type="entry name" value="Heat_shock_70_CS"/>
</dbReference>
<evidence type="ECO:0000313" key="6">
    <source>
        <dbReference type="EMBL" id="AJE33860.1"/>
    </source>
</evidence>
<dbReference type="PRINTS" id="PR00301">
    <property type="entry name" value="HEATSHOCK70"/>
</dbReference>
<evidence type="ECO:0000313" key="7">
    <source>
        <dbReference type="Proteomes" id="UP000031524"/>
    </source>
</evidence>
<dbReference type="SUPFAM" id="SSF53067">
    <property type="entry name" value="Actin-like ATPase domain"/>
    <property type="match status" value="2"/>
</dbReference>
<dbReference type="RefSeq" id="WP_040086507.1">
    <property type="nucleotide sequence ID" value="NZ_BCSU01000005.1"/>
</dbReference>
<proteinExistence type="inferred from homology"/>
<organism evidence="6 7">
    <name type="scientific">Corynebacterium humireducens NBRC 106098 = DSM 45392</name>
    <dbReference type="NCBI Taxonomy" id="1223515"/>
    <lineage>
        <taxon>Bacteria</taxon>
        <taxon>Bacillati</taxon>
        <taxon>Actinomycetota</taxon>
        <taxon>Actinomycetes</taxon>
        <taxon>Mycobacteriales</taxon>
        <taxon>Corynebacteriaceae</taxon>
        <taxon>Corynebacterium</taxon>
    </lineage>
</organism>
<evidence type="ECO:0000256" key="3">
    <source>
        <dbReference type="ARBA" id="ARBA00022840"/>
    </source>
</evidence>
<dbReference type="GO" id="GO:0140662">
    <property type="term" value="F:ATP-dependent protein folding chaperone"/>
    <property type="evidence" value="ECO:0007669"/>
    <property type="project" value="InterPro"/>
</dbReference>
<dbReference type="KEGG" id="chm:B842_10055"/>
<keyword evidence="5" id="KW-0143">Chaperone</keyword>
<keyword evidence="4" id="KW-0346">Stress response</keyword>
<dbReference type="PROSITE" id="PS00329">
    <property type="entry name" value="HSP70_2"/>
    <property type="match status" value="1"/>
</dbReference>
<dbReference type="InterPro" id="IPR013126">
    <property type="entry name" value="Hsp_70_fam"/>
</dbReference>
<dbReference type="GO" id="GO:0005524">
    <property type="term" value="F:ATP binding"/>
    <property type="evidence" value="ECO:0007669"/>
    <property type="project" value="UniProtKB-KW"/>
</dbReference>
<dbReference type="AlphaFoldDB" id="A0A0B5D4F9"/>
<dbReference type="Proteomes" id="UP000031524">
    <property type="component" value="Chromosome"/>
</dbReference>
<dbReference type="Gene3D" id="3.30.420.40">
    <property type="match status" value="2"/>
</dbReference>
<dbReference type="InterPro" id="IPR043129">
    <property type="entry name" value="ATPase_NBD"/>
</dbReference>
<dbReference type="STRING" id="1223515.B842_10055"/>
<evidence type="ECO:0008006" key="8">
    <source>
        <dbReference type="Google" id="ProtNLM"/>
    </source>
</evidence>
<dbReference type="EMBL" id="CP005286">
    <property type="protein sequence ID" value="AJE33860.1"/>
    <property type="molecule type" value="Genomic_DNA"/>
</dbReference>
<comment type="similarity">
    <text evidence="1">Belongs to the heat shock protein 70 family.</text>
</comment>
<evidence type="ECO:0000256" key="4">
    <source>
        <dbReference type="ARBA" id="ARBA00023016"/>
    </source>
</evidence>
<dbReference type="OrthoDB" id="9766019at2"/>
<accession>A0A0B5D4F9</accession>
<keyword evidence="2" id="KW-0547">Nucleotide-binding</keyword>
<protein>
    <recommendedName>
        <fullName evidence="8">Molecular chaperone</fullName>
    </recommendedName>
</protein>
<keyword evidence="7" id="KW-1185">Reference proteome</keyword>
<name>A0A0B5D4F9_9CORY</name>
<dbReference type="PROSITE" id="PS01036">
    <property type="entry name" value="HSP70_3"/>
    <property type="match status" value="1"/>
</dbReference>
<dbReference type="PANTHER" id="PTHR19375">
    <property type="entry name" value="HEAT SHOCK PROTEIN 70KDA"/>
    <property type="match status" value="1"/>
</dbReference>
<dbReference type="HOGENOM" id="CLU_040884_0_0_11"/>
<dbReference type="Gene3D" id="3.90.640.10">
    <property type="entry name" value="Actin, Chain A, domain 4"/>
    <property type="match status" value="1"/>
</dbReference>
<keyword evidence="3" id="KW-0067">ATP-binding</keyword>
<evidence type="ECO:0000256" key="1">
    <source>
        <dbReference type="ARBA" id="ARBA00007381"/>
    </source>
</evidence>
<evidence type="ECO:0000256" key="5">
    <source>
        <dbReference type="ARBA" id="ARBA00023186"/>
    </source>
</evidence>
<sequence length="495" mass="53333">MRFGIDFGTTRTVIAAVDRGNYPVVNVTDTDGDSREYIPSVVALDGERLVGGWEALAVGGPTLTRSFKRLLTSRTVTAETPVRLGKEERPLGDVLTTFADGVMRQLREHAGDEDIEIVLGVPANARSAQRLLTLDAFTRAGATVIGMVHEPSAAAFEYTHRHARTLTARRSSIIVYDLGGGTFDVTLMRLDGPEHIVETSLGISRLGGDDFDEALADLALATAGRADDVFGRRARQTLLDEARTAKEQLKPQSRRIVMELGDEDVIVPVSEYYEAVTPLVDQTLDAMQPLIGVEDSLADTDIAGVYLVGGASALPLVPRMLRERFGRRVHRSPLPTASTAVGLAIAADPDSLYHLSDRLSRGIGVFRERDAGAAVSFDALVGPEAQAEADDTITVTRRYRAAHNVGWFRYVEYSALESDAEQPGDLTLLAEVIVPFDPALRDLSEAELAAVPVERCEDGPEIIETVTIDPNGIASICIHCPDDGFEVTATVSVAG</sequence>
<gene>
    <name evidence="6" type="ORF">B842_10055</name>
</gene>
<reference evidence="6 7" key="1">
    <citation type="submission" date="2013-04" db="EMBL/GenBank/DDBJ databases">
        <title>Complete genome sequence of Corynebacterium humireducens DSM 45392(T), isolated from a wastewater-fed microbial fuel cell.</title>
        <authorList>
            <person name="Ruckert C."/>
            <person name="Albersmeier A."/>
            <person name="Kalinowski J."/>
        </authorList>
    </citation>
    <scope>NUCLEOTIDE SEQUENCE [LARGE SCALE GENOMIC DNA]</scope>
    <source>
        <strain evidence="7">MFC-5</strain>
    </source>
</reference>
<evidence type="ECO:0000256" key="2">
    <source>
        <dbReference type="ARBA" id="ARBA00022741"/>
    </source>
</evidence>